<accession>B8DJ00</accession>
<feature type="domain" description="Radical SAM core" evidence="7">
    <location>
        <begin position="86"/>
        <end position="319"/>
    </location>
</feature>
<comment type="cofactor">
    <cofactor evidence="1">
        <name>[4Fe-4S] cluster</name>
        <dbReference type="ChEBI" id="CHEBI:49883"/>
    </cofactor>
</comment>
<dbReference type="GO" id="GO:0051536">
    <property type="term" value="F:iron-sulfur cluster binding"/>
    <property type="evidence" value="ECO:0007669"/>
    <property type="project" value="UniProtKB-KW"/>
</dbReference>
<keyword evidence="2" id="KW-0949">S-adenosyl-L-methionine</keyword>
<comment type="similarity">
    <text evidence="6">Belongs to the radical SAM superfamily. Anaerobic sulfatase-maturating enzyme family.</text>
</comment>
<evidence type="ECO:0000256" key="3">
    <source>
        <dbReference type="ARBA" id="ARBA00022723"/>
    </source>
</evidence>
<dbReference type="InterPro" id="IPR024023">
    <property type="entry name" value="rSAM_paired_HxsB"/>
</dbReference>
<protein>
    <submittedName>
        <fullName evidence="8">Radical SAM domain protein</fullName>
    </submittedName>
</protein>
<dbReference type="GO" id="GO:0016491">
    <property type="term" value="F:oxidoreductase activity"/>
    <property type="evidence" value="ECO:0007669"/>
    <property type="project" value="InterPro"/>
</dbReference>
<evidence type="ECO:0000259" key="7">
    <source>
        <dbReference type="PROSITE" id="PS51918"/>
    </source>
</evidence>
<proteinExistence type="inferred from homology"/>
<dbReference type="InterPro" id="IPR013785">
    <property type="entry name" value="Aldolase_TIM"/>
</dbReference>
<dbReference type="KEGG" id="dvm:DvMF_2722"/>
<sequence length="487" mass="55275">MSCDSLGNYTIMPINFKYFDGKILVTTDHGDHLWMSQADFDALLRRAGIDSVHLYHSLKSKQMLSTDVATSVDISAAKIRSRKRFLYDFTSLHMLVTTVRCNQRCEYCQASCEDEDAHNYDMSVDVAEKIVDTIFKSPSPSIKIEFQGGEPTLNWKVIDFVVKYATRSNLRHNKKLDFVLCTNLTSISEDKLRFLADYNVYVSTSLDGPKDVHDFGRKLRCGESAYESFRSNLDRARSILGERHVDALMTTTKYSLGRSRDIVDEYLALGFNGLFLRALNPYGFAVEQRDRLGYTAEEFVDFYKESLEYIIYQNRRGIPVTEYYTSLLFSRMMTSQSTGFVDLQSPSGAGISGAIYDYNGDVYPADEARMLARMGDRTFCMGNVTRDSFGKIFGGPVVRDIASKSCLEVVPGCADCVYRPYCGADPIRNYLEHGDIIGKQPQSHFCAKNMKTFDHLFGLLLEADDFTLDTLWSWITPNSEGRRCEVV</sequence>
<dbReference type="SMART" id="SM00729">
    <property type="entry name" value="Elp3"/>
    <property type="match status" value="1"/>
</dbReference>
<dbReference type="InterPro" id="IPR006638">
    <property type="entry name" value="Elp3/MiaA/NifB-like_rSAM"/>
</dbReference>
<reference evidence="8" key="1">
    <citation type="submission" date="2008-10" db="EMBL/GenBank/DDBJ databases">
        <title>Complete sequence of Desulfovibrio vulgaris str. 'Miyazaki F'.</title>
        <authorList>
            <person name="Lucas S."/>
            <person name="Copeland A."/>
            <person name="Lapidus A."/>
            <person name="Glavina del Rio T."/>
            <person name="Dalin E."/>
            <person name="Tice H."/>
            <person name="Bruce D."/>
            <person name="Goodwin L."/>
            <person name="Pitluck S."/>
            <person name="Sims D."/>
            <person name="Brettin T."/>
            <person name="Detter J.C."/>
            <person name="Han C."/>
            <person name="Larimer F."/>
            <person name="Land M."/>
            <person name="Hauser L."/>
            <person name="Kyrpides N."/>
            <person name="Mikhailova N."/>
            <person name="Hazen T.C."/>
            <person name="Richardson P."/>
        </authorList>
    </citation>
    <scope>NUCLEOTIDE SEQUENCE</scope>
    <source>
        <strain evidence="8">Miyazaki F</strain>
    </source>
</reference>
<keyword evidence="5" id="KW-0411">Iron-sulfur</keyword>
<keyword evidence="4" id="KW-0408">Iron</keyword>
<dbReference type="SUPFAM" id="SSF102114">
    <property type="entry name" value="Radical SAM enzymes"/>
    <property type="match status" value="1"/>
</dbReference>
<dbReference type="SFLD" id="SFLDG01386">
    <property type="entry name" value="main_SPASM_domain-containing"/>
    <property type="match status" value="1"/>
</dbReference>
<dbReference type="SFLD" id="SFLDS00029">
    <property type="entry name" value="Radical_SAM"/>
    <property type="match status" value="1"/>
</dbReference>
<dbReference type="PANTHER" id="PTHR43273">
    <property type="entry name" value="ANAEROBIC SULFATASE-MATURATING ENZYME HOMOLOG ASLB-RELATED"/>
    <property type="match status" value="1"/>
</dbReference>
<dbReference type="EMBL" id="CP001197">
    <property type="protein sequence ID" value="ACL09661.1"/>
    <property type="molecule type" value="Genomic_DNA"/>
</dbReference>
<evidence type="ECO:0000256" key="4">
    <source>
        <dbReference type="ARBA" id="ARBA00023004"/>
    </source>
</evidence>
<dbReference type="HOGENOM" id="CLU_009273_2_0_7"/>
<dbReference type="OrthoDB" id="308557at2"/>
<organism evidence="8">
    <name type="scientific">Nitratidesulfovibrio vulgaris (strain DSM 19637 / Miyazaki F)</name>
    <name type="common">Desulfovibrio vulgaris</name>
    <dbReference type="NCBI Taxonomy" id="883"/>
    <lineage>
        <taxon>Bacteria</taxon>
        <taxon>Pseudomonadati</taxon>
        <taxon>Thermodesulfobacteriota</taxon>
        <taxon>Desulfovibrionia</taxon>
        <taxon>Desulfovibrionales</taxon>
        <taxon>Desulfovibrionaceae</taxon>
        <taxon>Nitratidesulfovibrio</taxon>
    </lineage>
</organism>
<evidence type="ECO:0000256" key="5">
    <source>
        <dbReference type="ARBA" id="ARBA00023014"/>
    </source>
</evidence>
<dbReference type="AlphaFoldDB" id="B8DJ00"/>
<name>B8DJ00_NITV9</name>
<dbReference type="PANTHER" id="PTHR43273:SF3">
    <property type="entry name" value="ANAEROBIC SULFATASE-MATURATING ENZYME HOMOLOG ASLB-RELATED"/>
    <property type="match status" value="1"/>
</dbReference>
<dbReference type="InterPro" id="IPR058240">
    <property type="entry name" value="rSAM_sf"/>
</dbReference>
<dbReference type="GO" id="GO:0046872">
    <property type="term" value="F:metal ion binding"/>
    <property type="evidence" value="ECO:0007669"/>
    <property type="project" value="UniProtKB-KW"/>
</dbReference>
<evidence type="ECO:0000256" key="2">
    <source>
        <dbReference type="ARBA" id="ARBA00022691"/>
    </source>
</evidence>
<dbReference type="Pfam" id="PF04055">
    <property type="entry name" value="Radical_SAM"/>
    <property type="match status" value="1"/>
</dbReference>
<dbReference type="NCBIfam" id="TIGR03978">
    <property type="entry name" value="rSAM_paired_1"/>
    <property type="match status" value="1"/>
</dbReference>
<dbReference type="PROSITE" id="PS51918">
    <property type="entry name" value="RADICAL_SAM"/>
    <property type="match status" value="1"/>
</dbReference>
<dbReference type="CDD" id="cd01335">
    <property type="entry name" value="Radical_SAM"/>
    <property type="match status" value="1"/>
</dbReference>
<dbReference type="InterPro" id="IPR007197">
    <property type="entry name" value="rSAM"/>
</dbReference>
<dbReference type="STRING" id="883.DvMF_2722"/>
<dbReference type="SFLD" id="SFLDG01067">
    <property type="entry name" value="SPASM/twitch_domain_containing"/>
    <property type="match status" value="1"/>
</dbReference>
<keyword evidence="3" id="KW-0479">Metal-binding</keyword>
<dbReference type="InterPro" id="IPR023867">
    <property type="entry name" value="Sulphatase_maturase_rSAM"/>
</dbReference>
<evidence type="ECO:0000256" key="6">
    <source>
        <dbReference type="ARBA" id="ARBA00023601"/>
    </source>
</evidence>
<evidence type="ECO:0000313" key="8">
    <source>
        <dbReference type="EMBL" id="ACL09661.1"/>
    </source>
</evidence>
<dbReference type="SFLD" id="SFLDG01384">
    <property type="entry name" value="thioether_bond_formation_requi"/>
    <property type="match status" value="1"/>
</dbReference>
<evidence type="ECO:0000256" key="1">
    <source>
        <dbReference type="ARBA" id="ARBA00001966"/>
    </source>
</evidence>
<dbReference type="Gene3D" id="3.20.20.70">
    <property type="entry name" value="Aldolase class I"/>
    <property type="match status" value="1"/>
</dbReference>
<dbReference type="eggNOG" id="COG0641">
    <property type="taxonomic scope" value="Bacteria"/>
</dbReference>
<gene>
    <name evidence="8" type="ordered locus">DvMF_2722</name>
</gene>